<dbReference type="EMBL" id="CAJFDI010000001">
    <property type="protein sequence ID" value="CAD5212016.1"/>
    <property type="molecule type" value="Genomic_DNA"/>
</dbReference>
<dbReference type="Proteomes" id="UP000095284">
    <property type="component" value="Unplaced"/>
</dbReference>
<accession>A0A1I7SJR3</accession>
<evidence type="ECO:0000313" key="6">
    <source>
        <dbReference type="WBParaSite" id="BXY_1329000.1"/>
    </source>
</evidence>
<dbReference type="Proteomes" id="UP000582659">
    <property type="component" value="Unassembled WGS sequence"/>
</dbReference>
<evidence type="ECO:0000313" key="5">
    <source>
        <dbReference type="Proteomes" id="UP000659654"/>
    </source>
</evidence>
<evidence type="ECO:0000256" key="1">
    <source>
        <dbReference type="SAM" id="MobiDB-lite"/>
    </source>
</evidence>
<protein>
    <submittedName>
        <fullName evidence="2">(pine wood nematode) hypothetical protein</fullName>
    </submittedName>
</protein>
<sequence length="104" mass="11345">MGSVQRLPQLRSRLLAPALSGSGPEPEILGSAPAPEPKVGARLSSVAKRPVAQFAMDEAGQPEEQEWRVPLLRVWKSKTWPADHRNSLTSGRLVLRSGLDPCLR</sequence>
<dbReference type="AlphaFoldDB" id="A0A1I7SJR3"/>
<evidence type="ECO:0000313" key="4">
    <source>
        <dbReference type="Proteomes" id="UP000095284"/>
    </source>
</evidence>
<proteinExistence type="predicted"/>
<gene>
    <name evidence="2" type="ORF">BXYJ_LOCUS2614</name>
    <name evidence="3" type="ORF">BXYJ_LOCUS2708</name>
</gene>
<dbReference type="EMBL" id="CAJFCV020000001">
    <property type="protein sequence ID" value="CAG9089219.1"/>
    <property type="molecule type" value="Genomic_DNA"/>
</dbReference>
<name>A0A1I7SJR3_BURXY</name>
<keyword evidence="5" id="KW-1185">Reference proteome</keyword>
<dbReference type="EMBL" id="CAJFDI010000001">
    <property type="protein sequence ID" value="CAD5211824.1"/>
    <property type="molecule type" value="Genomic_DNA"/>
</dbReference>
<dbReference type="Proteomes" id="UP000659654">
    <property type="component" value="Unassembled WGS sequence"/>
</dbReference>
<evidence type="ECO:0000313" key="2">
    <source>
        <dbReference type="EMBL" id="CAD5211824.1"/>
    </source>
</evidence>
<dbReference type="WBParaSite" id="BXY_1329000.1">
    <property type="protein sequence ID" value="BXY_1329000.1"/>
    <property type="gene ID" value="BXY_1329000"/>
</dbReference>
<feature type="region of interest" description="Disordered" evidence="1">
    <location>
        <begin position="16"/>
        <end position="43"/>
    </location>
</feature>
<organism evidence="4 6">
    <name type="scientific">Bursaphelenchus xylophilus</name>
    <name type="common">Pinewood nematode worm</name>
    <name type="synonym">Aphelenchoides xylophilus</name>
    <dbReference type="NCBI Taxonomy" id="6326"/>
    <lineage>
        <taxon>Eukaryota</taxon>
        <taxon>Metazoa</taxon>
        <taxon>Ecdysozoa</taxon>
        <taxon>Nematoda</taxon>
        <taxon>Chromadorea</taxon>
        <taxon>Rhabditida</taxon>
        <taxon>Tylenchina</taxon>
        <taxon>Tylenchomorpha</taxon>
        <taxon>Aphelenchoidea</taxon>
        <taxon>Aphelenchoididae</taxon>
        <taxon>Bursaphelenchus</taxon>
    </lineage>
</organism>
<reference evidence="2" key="2">
    <citation type="submission" date="2020-09" db="EMBL/GenBank/DDBJ databases">
        <authorList>
            <person name="Kikuchi T."/>
        </authorList>
    </citation>
    <scope>NUCLEOTIDE SEQUENCE</scope>
    <source>
        <strain evidence="2">Ka4C1</strain>
    </source>
</reference>
<dbReference type="EMBL" id="CAJFCV020000001">
    <property type="protein sequence ID" value="CAG9089629.1"/>
    <property type="molecule type" value="Genomic_DNA"/>
</dbReference>
<evidence type="ECO:0000313" key="3">
    <source>
        <dbReference type="EMBL" id="CAD5212016.1"/>
    </source>
</evidence>
<reference evidence="6" key="1">
    <citation type="submission" date="2016-11" db="UniProtKB">
        <authorList>
            <consortium name="WormBaseParasite"/>
        </authorList>
    </citation>
    <scope>IDENTIFICATION</scope>
</reference>